<keyword evidence="10" id="KW-1185">Reference proteome</keyword>
<dbReference type="InterPro" id="IPR006645">
    <property type="entry name" value="NGN-like_dom"/>
</dbReference>
<feature type="compositionally biased region" description="Basic and acidic residues" evidence="6">
    <location>
        <begin position="72"/>
        <end position="86"/>
    </location>
</feature>
<evidence type="ECO:0000313" key="10">
    <source>
        <dbReference type="Proteomes" id="UP000294299"/>
    </source>
</evidence>
<keyword evidence="3 4" id="KW-0804">Transcription</keyword>
<name>A0A484IBI0_9ARCH</name>
<dbReference type="InterPro" id="IPR011590">
    <property type="entry name" value="Spt5_arc"/>
</dbReference>
<dbReference type="NCBIfam" id="TIGR00405">
    <property type="entry name" value="KOW_elon_Spt5"/>
    <property type="match status" value="1"/>
</dbReference>
<keyword evidence="9" id="KW-0251">Elongation factor</keyword>
<dbReference type="Pfam" id="PF03439">
    <property type="entry name" value="Spt5-NGN"/>
    <property type="match status" value="1"/>
</dbReference>
<accession>A0A484IBI0</accession>
<dbReference type="Proteomes" id="UP000294299">
    <property type="component" value="Chromosome NFRAN"/>
</dbReference>
<evidence type="ECO:0000259" key="8">
    <source>
        <dbReference type="SMART" id="SM00739"/>
    </source>
</evidence>
<evidence type="ECO:0000256" key="1">
    <source>
        <dbReference type="ARBA" id="ARBA00006956"/>
    </source>
</evidence>
<dbReference type="GO" id="GO:0003746">
    <property type="term" value="F:translation elongation factor activity"/>
    <property type="evidence" value="ECO:0007669"/>
    <property type="project" value="UniProtKB-KW"/>
</dbReference>
<dbReference type="InterPro" id="IPR014722">
    <property type="entry name" value="Rib_uL2_dom2"/>
</dbReference>
<comment type="similarity">
    <text evidence="4">Belongs to the archaeal Spt5 family.</text>
</comment>
<dbReference type="InterPro" id="IPR005100">
    <property type="entry name" value="NGN-domain"/>
</dbReference>
<evidence type="ECO:0000256" key="3">
    <source>
        <dbReference type="ARBA" id="ARBA00023163"/>
    </source>
</evidence>
<proteinExistence type="inferred from homology"/>
<evidence type="ECO:0000256" key="5">
    <source>
        <dbReference type="NCBIfam" id="TIGR00405"/>
    </source>
</evidence>
<dbReference type="InterPro" id="IPR036735">
    <property type="entry name" value="NGN_dom_sf"/>
</dbReference>
<dbReference type="Gene3D" id="3.30.70.940">
    <property type="entry name" value="NusG, N-terminal domain"/>
    <property type="match status" value="1"/>
</dbReference>
<dbReference type="KEGG" id="nfn:NFRAN_0708"/>
<dbReference type="GO" id="GO:0006354">
    <property type="term" value="P:DNA-templated transcription elongation"/>
    <property type="evidence" value="ECO:0007669"/>
    <property type="project" value="InterPro"/>
</dbReference>
<evidence type="ECO:0000259" key="7">
    <source>
        <dbReference type="SMART" id="SM00738"/>
    </source>
</evidence>
<keyword evidence="9" id="KW-0648">Protein biosynthesis</keyword>
<dbReference type="EMBL" id="LR216287">
    <property type="protein sequence ID" value="VFJ13030.1"/>
    <property type="molecule type" value="Genomic_DNA"/>
</dbReference>
<feature type="compositionally biased region" description="Low complexity" evidence="6">
    <location>
        <begin position="58"/>
        <end position="67"/>
    </location>
</feature>
<dbReference type="HAMAP" id="MF_00950">
    <property type="entry name" value="Spt5_arch"/>
    <property type="match status" value="1"/>
</dbReference>
<dbReference type="SMART" id="SM00739">
    <property type="entry name" value="KOW"/>
    <property type="match status" value="1"/>
</dbReference>
<feature type="domain" description="NusG-like N-terminal" evidence="7">
    <location>
        <begin position="107"/>
        <end position="192"/>
    </location>
</feature>
<reference evidence="9 10" key="1">
    <citation type="submission" date="2019-02" db="EMBL/GenBank/DDBJ databases">
        <authorList>
            <person name="Lehtovirta-Morley E L."/>
        </authorList>
    </citation>
    <scope>NUCLEOTIDE SEQUENCE [LARGE SCALE GENOMIC DNA]</scope>
    <source>
        <strain evidence="9">NFRAN1</strain>
    </source>
</reference>
<evidence type="ECO:0000313" key="9">
    <source>
        <dbReference type="EMBL" id="VFJ13030.1"/>
    </source>
</evidence>
<organism evidence="9 10">
    <name type="scientific">Candidatus Nitrosocosmicus franklandianus</name>
    <dbReference type="NCBI Taxonomy" id="1798806"/>
    <lineage>
        <taxon>Archaea</taxon>
        <taxon>Nitrososphaerota</taxon>
        <taxon>Nitrososphaeria</taxon>
        <taxon>Nitrososphaerales</taxon>
        <taxon>Nitrososphaeraceae</taxon>
        <taxon>Candidatus Nitrosocosmicus</taxon>
    </lineage>
</organism>
<dbReference type="InterPro" id="IPR008991">
    <property type="entry name" value="Translation_prot_SH3-like_sf"/>
</dbReference>
<dbReference type="GO" id="GO:0006355">
    <property type="term" value="P:regulation of DNA-templated transcription"/>
    <property type="evidence" value="ECO:0007669"/>
    <property type="project" value="UniProtKB-UniRule"/>
</dbReference>
<dbReference type="AlphaFoldDB" id="A0A484IBI0"/>
<evidence type="ECO:0000256" key="4">
    <source>
        <dbReference type="HAMAP-Rule" id="MF_00950"/>
    </source>
</evidence>
<dbReference type="CDD" id="cd06091">
    <property type="entry name" value="KOW_NusG"/>
    <property type="match status" value="1"/>
</dbReference>
<feature type="compositionally biased region" description="Basic and acidic residues" evidence="6">
    <location>
        <begin position="42"/>
        <end position="57"/>
    </location>
</feature>
<dbReference type="Pfam" id="PF00467">
    <property type="entry name" value="KOW"/>
    <property type="match status" value="1"/>
</dbReference>
<evidence type="ECO:0000256" key="6">
    <source>
        <dbReference type="SAM" id="MobiDB-lite"/>
    </source>
</evidence>
<dbReference type="Gene3D" id="2.30.30.30">
    <property type="match status" value="1"/>
</dbReference>
<dbReference type="SUPFAM" id="SSF50104">
    <property type="entry name" value="Translation proteins SH3-like domain"/>
    <property type="match status" value="1"/>
</dbReference>
<sequence>MILLMPKDLQYDEEDLDIADLENEIDGDDNAFPDVNGSEPEVLNRSKMEKQQSRAKDNTNNNKTSTKSSKKNKIDHNDGKSVDSKDSQTTIKIENDSENLLSESDDDSKFFVVRVGGGQESMIASMLQTRLNTKKIEGIYSVLFLENFKGYMIVEAIDSNVAYEALHGIRYIRGQIRGELPFKDLEGYLIKKPVVTELTIDDTVEIIAGPFKSMKAKITRVDYEKQEATVVLLDSPYQIPVTVDANYLKKTL</sequence>
<comment type="function">
    <text evidence="4">Stimulates transcription elongation.</text>
</comment>
<protein>
    <recommendedName>
        <fullName evidence="4 5">Transcription elongation factor Spt5</fullName>
    </recommendedName>
</protein>
<keyword evidence="2 4" id="KW-0805">Transcription regulation</keyword>
<evidence type="ECO:0000256" key="2">
    <source>
        <dbReference type="ARBA" id="ARBA00023015"/>
    </source>
</evidence>
<comment type="subunit">
    <text evidence="4">Heterodimer composed of Spt4 and Spt5. Interacts with RNA polymerase (RNAP).</text>
</comment>
<dbReference type="InterPro" id="IPR005824">
    <property type="entry name" value="KOW"/>
</dbReference>
<gene>
    <name evidence="9" type="primary">spt</name>
    <name evidence="4" type="synonym">spt5</name>
    <name evidence="9" type="ORF">NFRAN_0708</name>
</gene>
<feature type="region of interest" description="Disordered" evidence="6">
    <location>
        <begin position="24"/>
        <end position="90"/>
    </location>
</feature>
<dbReference type="SMART" id="SM00738">
    <property type="entry name" value="NGN"/>
    <property type="match status" value="1"/>
</dbReference>
<comment type="similarity">
    <text evidence="1">Belongs to the SPT5 family.</text>
</comment>
<feature type="domain" description="KOW" evidence="8">
    <location>
        <begin position="197"/>
        <end position="224"/>
    </location>
</feature>